<protein>
    <submittedName>
        <fullName evidence="2">Uncharacterized protein</fullName>
    </submittedName>
</protein>
<evidence type="ECO:0000256" key="1">
    <source>
        <dbReference type="SAM" id="MobiDB-lite"/>
    </source>
</evidence>
<keyword evidence="3" id="KW-1185">Reference proteome</keyword>
<dbReference type="RefSeq" id="XP_018289350.1">
    <property type="nucleotide sequence ID" value="XM_018436408.1"/>
</dbReference>
<accession>A0A163DHS1</accession>
<name>A0A163DHS1_PHYB8</name>
<dbReference type="EMBL" id="KV440986">
    <property type="protein sequence ID" value="OAD71310.1"/>
    <property type="molecule type" value="Genomic_DNA"/>
</dbReference>
<dbReference type="AlphaFoldDB" id="A0A163DHS1"/>
<dbReference type="Proteomes" id="UP000077315">
    <property type="component" value="Unassembled WGS sequence"/>
</dbReference>
<organism evidence="2 3">
    <name type="scientific">Phycomyces blakesleeanus (strain ATCC 8743b / DSM 1359 / FGSC 10004 / NBRC 33097 / NRRL 1555)</name>
    <dbReference type="NCBI Taxonomy" id="763407"/>
    <lineage>
        <taxon>Eukaryota</taxon>
        <taxon>Fungi</taxon>
        <taxon>Fungi incertae sedis</taxon>
        <taxon>Mucoromycota</taxon>
        <taxon>Mucoromycotina</taxon>
        <taxon>Mucoromycetes</taxon>
        <taxon>Mucorales</taxon>
        <taxon>Phycomycetaceae</taxon>
        <taxon>Phycomyces</taxon>
    </lineage>
</organism>
<reference evidence="3" key="1">
    <citation type="submission" date="2015-06" db="EMBL/GenBank/DDBJ databases">
        <title>Expansion of signal transduction pathways in fungi by whole-genome duplication.</title>
        <authorList>
            <consortium name="DOE Joint Genome Institute"/>
            <person name="Corrochano L.M."/>
            <person name="Kuo A."/>
            <person name="Marcet-Houben M."/>
            <person name="Polaino S."/>
            <person name="Salamov A."/>
            <person name="Villalobos J.M."/>
            <person name="Alvarez M.I."/>
            <person name="Avalos J."/>
            <person name="Benito E.P."/>
            <person name="Benoit I."/>
            <person name="Burger G."/>
            <person name="Camino L.P."/>
            <person name="Canovas D."/>
            <person name="Cerda-Olmedo E."/>
            <person name="Cheng J.-F."/>
            <person name="Dominguez A."/>
            <person name="Elias M."/>
            <person name="Eslava A.P."/>
            <person name="Glaser F."/>
            <person name="Grimwood J."/>
            <person name="Gutierrez G."/>
            <person name="Heitman J."/>
            <person name="Henrissat B."/>
            <person name="Iturriaga E.A."/>
            <person name="Lang B.F."/>
            <person name="Lavin J.L."/>
            <person name="Lee S."/>
            <person name="Li W."/>
            <person name="Lindquist E."/>
            <person name="Lopez-Garcia S."/>
            <person name="Luque E.M."/>
            <person name="Marcos A.T."/>
            <person name="Martin J."/>
            <person name="McCluskey K."/>
            <person name="Medina H.R."/>
            <person name="Miralles-Duran A."/>
            <person name="Miyazaki A."/>
            <person name="Munoz-Torres E."/>
            <person name="Oguiza J.A."/>
            <person name="Ohm R."/>
            <person name="Olmedo M."/>
            <person name="Orejas M."/>
            <person name="Ortiz-Castellanos L."/>
            <person name="Pisabarro A.G."/>
            <person name="Rodriguez-Romero J."/>
            <person name="Ruiz-Herrera J."/>
            <person name="Ruiz-Vazquez R."/>
            <person name="Sanz C."/>
            <person name="Schackwitz W."/>
            <person name="Schmutz J."/>
            <person name="Shahriari M."/>
            <person name="Shelest E."/>
            <person name="Silva-Franco F."/>
            <person name="Soanes D."/>
            <person name="Syed K."/>
            <person name="Tagua V.G."/>
            <person name="Talbot N.J."/>
            <person name="Thon M."/>
            <person name="De vries R.P."/>
            <person name="Wiebenga A."/>
            <person name="Yadav J.S."/>
            <person name="Braun E.L."/>
            <person name="Baker S."/>
            <person name="Garre V."/>
            <person name="Horwitz B."/>
            <person name="Torres-Martinez S."/>
            <person name="Idnurm A."/>
            <person name="Herrera-Estrella A."/>
            <person name="Gabaldon T."/>
            <person name="Grigoriev I.V."/>
        </authorList>
    </citation>
    <scope>NUCLEOTIDE SEQUENCE [LARGE SCALE GENOMIC DNA]</scope>
    <source>
        <strain evidence="3">NRRL 1555(-)</strain>
    </source>
</reference>
<proteinExistence type="predicted"/>
<gene>
    <name evidence="2" type="ORF">PHYBLDRAFT_170680</name>
</gene>
<evidence type="ECO:0000313" key="2">
    <source>
        <dbReference type="EMBL" id="OAD71310.1"/>
    </source>
</evidence>
<dbReference type="GeneID" id="28997314"/>
<feature type="region of interest" description="Disordered" evidence="1">
    <location>
        <begin position="144"/>
        <end position="168"/>
    </location>
</feature>
<sequence length="308" mass="34067">MPIETKNTKVVWGFMLENTYFMEFDHSNHAIIELAYRQRRSRQASHYITIRDSNLPSPARVYFGVAQVHLRMPGTRYYVKRRVLKVSTPASTRRQVQTQAQSLAPTSVQAPDLAHAPILVQDQDQAQTQAQSLSLAIAATSSSSPLSLSSSSSFSSSPSSSLSSASSSCLPSPISDPILSSSSYEPFPTQLDPAFEAMLWSGDLGWSLQTQAFLQPQQPFQSYPQLYNQPPLSLLPPHLPPQSLSATSATDTTISAPVIQNQYLSANIETPVERLLWDQWFESASAQDVYRTPFSTAQLDSYTSLLPY</sequence>
<dbReference type="VEuPathDB" id="FungiDB:PHYBLDRAFT_170680"/>
<evidence type="ECO:0000313" key="3">
    <source>
        <dbReference type="Proteomes" id="UP000077315"/>
    </source>
</evidence>
<dbReference type="InParanoid" id="A0A163DHS1"/>
<dbReference type="OrthoDB" id="2286358at2759"/>